<dbReference type="SUPFAM" id="SSF58038">
    <property type="entry name" value="SNARE fusion complex"/>
    <property type="match status" value="1"/>
</dbReference>
<organism evidence="8 9">
    <name type="scientific">Zygotorulaspora mrakii</name>
    <name type="common">Zygosaccharomyces mrakii</name>
    <dbReference type="NCBI Taxonomy" id="42260"/>
    <lineage>
        <taxon>Eukaryota</taxon>
        <taxon>Fungi</taxon>
        <taxon>Dikarya</taxon>
        <taxon>Ascomycota</taxon>
        <taxon>Saccharomycotina</taxon>
        <taxon>Saccharomycetes</taxon>
        <taxon>Saccharomycetales</taxon>
        <taxon>Saccharomycetaceae</taxon>
        <taxon>Zygotorulaspora</taxon>
    </lineage>
</organism>
<accession>A0A7H9B214</accession>
<dbReference type="GO" id="GO:0012505">
    <property type="term" value="C:endomembrane system"/>
    <property type="evidence" value="ECO:0007669"/>
    <property type="project" value="UniProtKB-ARBA"/>
</dbReference>
<evidence type="ECO:0000256" key="5">
    <source>
        <dbReference type="ARBA" id="ARBA00023136"/>
    </source>
</evidence>
<evidence type="ECO:0000256" key="2">
    <source>
        <dbReference type="ARBA" id="ARBA00022448"/>
    </source>
</evidence>
<dbReference type="Proteomes" id="UP000509704">
    <property type="component" value="Chromosome 4"/>
</dbReference>
<dbReference type="PANTHER" id="PTHR12791">
    <property type="entry name" value="GOLGI SNARE BET1-RELATED"/>
    <property type="match status" value="1"/>
</dbReference>
<keyword evidence="5 6" id="KW-0472">Membrane</keyword>
<dbReference type="EMBL" id="CP058607">
    <property type="protein sequence ID" value="QLG72660.1"/>
    <property type="molecule type" value="Genomic_DNA"/>
</dbReference>
<dbReference type="AlphaFoldDB" id="A0A7H9B214"/>
<comment type="subcellular location">
    <subcellularLocation>
        <location evidence="1">Membrane</location>
        <topology evidence="1">Single-pass membrane protein</topology>
    </subcellularLocation>
</comment>
<dbReference type="GO" id="GO:0005737">
    <property type="term" value="C:cytoplasm"/>
    <property type="evidence" value="ECO:0007669"/>
    <property type="project" value="UniProtKB-ARBA"/>
</dbReference>
<dbReference type="GO" id="GO:0016020">
    <property type="term" value="C:membrane"/>
    <property type="evidence" value="ECO:0007669"/>
    <property type="project" value="UniProtKB-SubCell"/>
</dbReference>
<gene>
    <name evidence="8" type="ORF">HG535_0D03680</name>
</gene>
<evidence type="ECO:0000256" key="3">
    <source>
        <dbReference type="ARBA" id="ARBA00022692"/>
    </source>
</evidence>
<dbReference type="PROSITE" id="PS50192">
    <property type="entry name" value="T_SNARE"/>
    <property type="match status" value="1"/>
</dbReference>
<keyword evidence="2" id="KW-0813">Transport</keyword>
<dbReference type="RefSeq" id="XP_037144388.1">
    <property type="nucleotide sequence ID" value="XM_037288493.1"/>
</dbReference>
<evidence type="ECO:0000259" key="7">
    <source>
        <dbReference type="PROSITE" id="PS50192"/>
    </source>
</evidence>
<dbReference type="KEGG" id="zmk:HG535_0D03680"/>
<reference evidence="8 9" key="1">
    <citation type="submission" date="2020-07" db="EMBL/GenBank/DDBJ databases">
        <title>The yeast mating-type switching endonuclease HO is a domesticated member of an unorthodox homing genetic element family.</title>
        <authorList>
            <person name="Coughlan A.Y."/>
            <person name="Lombardi L."/>
            <person name="Braun-Galleani S."/>
            <person name="Martos A.R."/>
            <person name="Galeote V."/>
            <person name="Bigey F."/>
            <person name="Dequin S."/>
            <person name="Byrne K.P."/>
            <person name="Wolfe K.H."/>
        </authorList>
    </citation>
    <scope>NUCLEOTIDE SEQUENCE [LARGE SCALE GENOMIC DNA]</scope>
    <source>
        <strain evidence="8 9">NRRL Y-6702</strain>
    </source>
</reference>
<evidence type="ECO:0000313" key="8">
    <source>
        <dbReference type="EMBL" id="QLG72660.1"/>
    </source>
</evidence>
<evidence type="ECO:0000256" key="4">
    <source>
        <dbReference type="ARBA" id="ARBA00022989"/>
    </source>
</evidence>
<protein>
    <recommendedName>
        <fullName evidence="7">t-SNARE coiled-coil homology domain-containing protein</fullName>
    </recommendedName>
</protein>
<dbReference type="SMART" id="SM00397">
    <property type="entry name" value="t_SNARE"/>
    <property type="match status" value="1"/>
</dbReference>
<feature type="domain" description="T-SNARE coiled-coil homology" evidence="7">
    <location>
        <begin position="7"/>
        <end position="69"/>
    </location>
</feature>
<keyword evidence="4 6" id="KW-1133">Transmembrane helix</keyword>
<dbReference type="InterPro" id="IPR000727">
    <property type="entry name" value="T_SNARE_dom"/>
</dbReference>
<evidence type="ECO:0000256" key="6">
    <source>
        <dbReference type="SAM" id="Phobius"/>
    </source>
</evidence>
<evidence type="ECO:0000256" key="1">
    <source>
        <dbReference type="ARBA" id="ARBA00004167"/>
    </source>
</evidence>
<feature type="transmembrane region" description="Helical" evidence="6">
    <location>
        <begin position="75"/>
        <end position="94"/>
    </location>
</feature>
<keyword evidence="3 6" id="KW-0812">Transmembrane</keyword>
<sequence length="97" mass="11026">MSNSRYSQLENRNDQNLDNLASKLATFRSINQDIGDQAVNDSSVANQVSNAFDSMLNNVKNSSQRLTRSMNIGNNVWKMVGLTLLLFFILYTLFKLF</sequence>
<evidence type="ECO:0000313" key="9">
    <source>
        <dbReference type="Proteomes" id="UP000509704"/>
    </source>
</evidence>
<dbReference type="OrthoDB" id="3063237at2759"/>
<keyword evidence="9" id="KW-1185">Reference proteome</keyword>
<proteinExistence type="predicted"/>
<dbReference type="GeneID" id="59236384"/>
<name>A0A7H9B214_ZYGMR</name>